<feature type="transmembrane region" description="Helical" evidence="5">
    <location>
        <begin position="7"/>
        <end position="25"/>
    </location>
</feature>
<evidence type="ECO:0000256" key="3">
    <source>
        <dbReference type="ARBA" id="ARBA00022989"/>
    </source>
</evidence>
<dbReference type="STRING" id="1147123.SAMN05443428_10494"/>
<feature type="transmembrane region" description="Helical" evidence="5">
    <location>
        <begin position="394"/>
        <end position="413"/>
    </location>
</feature>
<dbReference type="Proteomes" id="UP000190105">
    <property type="component" value="Unassembled WGS sequence"/>
</dbReference>
<evidence type="ECO:0000259" key="6">
    <source>
        <dbReference type="Pfam" id="PF04932"/>
    </source>
</evidence>
<evidence type="ECO:0000313" key="8">
    <source>
        <dbReference type="Proteomes" id="UP000190105"/>
    </source>
</evidence>
<dbReference type="Pfam" id="PF04932">
    <property type="entry name" value="Wzy_C"/>
    <property type="match status" value="1"/>
</dbReference>
<evidence type="ECO:0000256" key="1">
    <source>
        <dbReference type="ARBA" id="ARBA00004141"/>
    </source>
</evidence>
<comment type="subcellular location">
    <subcellularLocation>
        <location evidence="1">Membrane</location>
        <topology evidence="1">Multi-pass membrane protein</topology>
    </subcellularLocation>
</comment>
<dbReference type="EMBL" id="FUYH01000004">
    <property type="protein sequence ID" value="SKA81650.1"/>
    <property type="molecule type" value="Genomic_DNA"/>
</dbReference>
<evidence type="ECO:0000313" key="7">
    <source>
        <dbReference type="EMBL" id="SKA81650.1"/>
    </source>
</evidence>
<dbReference type="PANTHER" id="PTHR37422:SF13">
    <property type="entry name" value="LIPOPOLYSACCHARIDE BIOSYNTHESIS PROTEIN PA4999-RELATED"/>
    <property type="match status" value="1"/>
</dbReference>
<feature type="transmembrane region" description="Helical" evidence="5">
    <location>
        <begin position="31"/>
        <end position="52"/>
    </location>
</feature>
<dbReference type="InterPro" id="IPR051533">
    <property type="entry name" value="WaaL-like"/>
</dbReference>
<dbReference type="PANTHER" id="PTHR37422">
    <property type="entry name" value="TEICHURONIC ACID BIOSYNTHESIS PROTEIN TUAE"/>
    <property type="match status" value="1"/>
</dbReference>
<dbReference type="AlphaFoldDB" id="A0A1T4WWA9"/>
<keyword evidence="3 5" id="KW-1133">Transmembrane helix</keyword>
<feature type="transmembrane region" description="Helical" evidence="5">
    <location>
        <begin position="192"/>
        <end position="208"/>
    </location>
</feature>
<name>A0A1T4WWA9_9CLOT</name>
<dbReference type="InterPro" id="IPR007016">
    <property type="entry name" value="O-antigen_ligase-rel_domated"/>
</dbReference>
<evidence type="ECO:0000256" key="4">
    <source>
        <dbReference type="ARBA" id="ARBA00023136"/>
    </source>
</evidence>
<keyword evidence="2 5" id="KW-0812">Transmembrane</keyword>
<proteinExistence type="predicted"/>
<feature type="transmembrane region" description="Helical" evidence="5">
    <location>
        <begin position="124"/>
        <end position="145"/>
    </location>
</feature>
<feature type="transmembrane region" description="Helical" evidence="5">
    <location>
        <begin position="64"/>
        <end position="82"/>
    </location>
</feature>
<sequence length="420" mass="48351">MKQLSKKIFNIFIICIICIVPLIITPNRLDYYYQAKSYLIYALCLFTSIPFLFEFNKDYFSNKAIYYTIFVYIFILALSTIFSVNISQSIFGKIYRYEGFLTLICYLIIFIIASSKYIFSKVHLVYLFLSATVISIYGILQYFGYNIVKVDPIRSKWVKYVYSTIGNPNFLGSYLVLILPISIYCFIKSNKILNLLITCLLYTTLLLTNTRSAWIGFALSFLLLVIFSIKNKKDLKSLIFILLIIFSITLLINSYKNNALIKRFDSIVSDAKNASIDSTKSEYSGSTRIFIWKRTLKLIQNSPIIGYGPDTFDIVFMKNYKKDVNRLIGNIIIDKAHNEYLQIAYASGIPALITYLLFLIFAIIDAIKNINKNILIIPLLCSISGYLIQSFFNISVVSVAPVFWAFLGILCKFSKVKEFH</sequence>
<feature type="transmembrane region" description="Helical" evidence="5">
    <location>
        <begin position="237"/>
        <end position="255"/>
    </location>
</feature>
<dbReference type="GO" id="GO:0016020">
    <property type="term" value="C:membrane"/>
    <property type="evidence" value="ECO:0007669"/>
    <property type="project" value="UniProtKB-SubCell"/>
</dbReference>
<gene>
    <name evidence="7" type="ORF">SAMN05443428_10494</name>
</gene>
<protein>
    <submittedName>
        <fullName evidence="7">Putative inorganic carbon (Hco3(-)) transporter</fullName>
    </submittedName>
</protein>
<feature type="transmembrane region" description="Helical" evidence="5">
    <location>
        <begin position="343"/>
        <end position="363"/>
    </location>
</feature>
<evidence type="ECO:0000256" key="5">
    <source>
        <dbReference type="SAM" id="Phobius"/>
    </source>
</evidence>
<feature type="transmembrane region" description="Helical" evidence="5">
    <location>
        <begin position="165"/>
        <end position="187"/>
    </location>
</feature>
<keyword evidence="4 5" id="KW-0472">Membrane</keyword>
<evidence type="ECO:0000256" key="2">
    <source>
        <dbReference type="ARBA" id="ARBA00022692"/>
    </source>
</evidence>
<feature type="domain" description="O-antigen ligase-related" evidence="6">
    <location>
        <begin position="200"/>
        <end position="356"/>
    </location>
</feature>
<accession>A0A1T4WWA9</accession>
<keyword evidence="8" id="KW-1185">Reference proteome</keyword>
<reference evidence="8" key="1">
    <citation type="submission" date="2017-02" db="EMBL/GenBank/DDBJ databases">
        <authorList>
            <person name="Varghese N."/>
            <person name="Submissions S."/>
        </authorList>
    </citation>
    <scope>NUCLEOTIDE SEQUENCE [LARGE SCALE GENOMIC DNA]</scope>
    <source>
        <strain evidence="8">USBA 833</strain>
    </source>
</reference>
<feature type="transmembrane region" description="Helical" evidence="5">
    <location>
        <begin position="94"/>
        <end position="112"/>
    </location>
</feature>
<organism evidence="7 8">
    <name type="scientific">Caloramator quimbayensis</name>
    <dbReference type="NCBI Taxonomy" id="1147123"/>
    <lineage>
        <taxon>Bacteria</taxon>
        <taxon>Bacillati</taxon>
        <taxon>Bacillota</taxon>
        <taxon>Clostridia</taxon>
        <taxon>Eubacteriales</taxon>
        <taxon>Clostridiaceae</taxon>
        <taxon>Caloramator</taxon>
    </lineage>
</organism>